<organism evidence="1 2">
    <name type="scientific">Romanomermis culicivorax</name>
    <name type="common">Nematode worm</name>
    <dbReference type="NCBI Taxonomy" id="13658"/>
    <lineage>
        <taxon>Eukaryota</taxon>
        <taxon>Metazoa</taxon>
        <taxon>Ecdysozoa</taxon>
        <taxon>Nematoda</taxon>
        <taxon>Enoplea</taxon>
        <taxon>Dorylaimia</taxon>
        <taxon>Mermithida</taxon>
        <taxon>Mermithoidea</taxon>
        <taxon>Mermithidae</taxon>
        <taxon>Romanomermis</taxon>
    </lineage>
</organism>
<sequence>MKISTLTRGKCFNSDPNWKVKASRELTPNVIRADTDLASNRKPIQLDITDSKINEQRCLSNGNIFKSMTHGALTRIR</sequence>
<protein>
    <submittedName>
        <fullName evidence="2">Uncharacterized protein</fullName>
    </submittedName>
</protein>
<name>A0A915L161_ROMCU</name>
<reference evidence="2" key="1">
    <citation type="submission" date="2022-11" db="UniProtKB">
        <authorList>
            <consortium name="WormBaseParasite"/>
        </authorList>
    </citation>
    <scope>IDENTIFICATION</scope>
</reference>
<dbReference type="WBParaSite" id="nRc.2.0.1.t44211-RA">
    <property type="protein sequence ID" value="nRc.2.0.1.t44211-RA"/>
    <property type="gene ID" value="nRc.2.0.1.g44211"/>
</dbReference>
<keyword evidence="1" id="KW-1185">Reference proteome</keyword>
<dbReference type="AlphaFoldDB" id="A0A915L161"/>
<proteinExistence type="predicted"/>
<evidence type="ECO:0000313" key="1">
    <source>
        <dbReference type="Proteomes" id="UP000887565"/>
    </source>
</evidence>
<accession>A0A915L161</accession>
<evidence type="ECO:0000313" key="2">
    <source>
        <dbReference type="WBParaSite" id="nRc.2.0.1.t44211-RA"/>
    </source>
</evidence>
<dbReference type="Proteomes" id="UP000887565">
    <property type="component" value="Unplaced"/>
</dbReference>